<evidence type="ECO:0000313" key="2">
    <source>
        <dbReference type="EMBL" id="EKE26382.1"/>
    </source>
</evidence>
<gene>
    <name evidence="2" type="ORF">ACD_4C00308G0010</name>
</gene>
<evidence type="ECO:0008006" key="3">
    <source>
        <dbReference type="Google" id="ProtNLM"/>
    </source>
</evidence>
<feature type="coiled-coil region" evidence="1">
    <location>
        <begin position="179"/>
        <end position="206"/>
    </location>
</feature>
<organism evidence="2">
    <name type="scientific">uncultured bacterium</name>
    <name type="common">gcode 4</name>
    <dbReference type="NCBI Taxonomy" id="1234023"/>
    <lineage>
        <taxon>Bacteria</taxon>
        <taxon>environmental samples</taxon>
    </lineage>
</organism>
<reference evidence="2" key="1">
    <citation type="journal article" date="2012" name="Science">
        <title>Fermentation, hydrogen, and sulfur metabolism in multiple uncultivated bacterial phyla.</title>
        <authorList>
            <person name="Wrighton K.C."/>
            <person name="Thomas B.C."/>
            <person name="Sharon I."/>
            <person name="Miller C.S."/>
            <person name="Castelle C.J."/>
            <person name="VerBerkmoes N.C."/>
            <person name="Wilkins M.J."/>
            <person name="Hettich R.L."/>
            <person name="Lipton M.S."/>
            <person name="Williams K.H."/>
            <person name="Long P.E."/>
            <person name="Banfield J.F."/>
        </authorList>
    </citation>
    <scope>NUCLEOTIDE SEQUENCE [LARGE SCALE GENOMIC DNA]</scope>
</reference>
<proteinExistence type="predicted"/>
<dbReference type="PANTHER" id="PTHR30469">
    <property type="entry name" value="MULTIDRUG RESISTANCE PROTEIN MDTA"/>
    <property type="match status" value="1"/>
</dbReference>
<sequence>MKKILFLIIISSLILASCGKDEIEEKKFYKTHTVWEWYISSKDSLLSTVQGMNVSDLSFKNPWRIKEIFVKKWDIVKSGQILATLSNEEASINYVWALNILNEIKNMWFDITSMWNDTEKIKSSIEKIYDEKLNFVKNDYEKSKINVSMAQKDLDLAKSNLKNISEMLSGTSLSNDQKIKQALNALEMAKNNLDNSKKLLDLENSNIQKNAISSLTNAYIIARNAKEYIDSILGVTSSNRYKNDDFENYLWAKDSNSKTKAETSFNLFNSQYEETYKMYSESIVGKTNIPKETLVNILNKSLTTLESLRNNLHDTKDMLDKSITSVNFDGNTLNWMKNQTSAFLWDLEQIILSPTWAWVKWSIEAIESFENSYNLKIKQLEDAYKIAAEDVNLAKTGKDIVSSDISKNIDSLKTNIVIKEESLNIAKISEEQANKNIELTKQEKASKIAEIDANLSEIKSKLSEAGSMKAEIKMNADMAVNGIESWIIRAPFDWIILDKNFDIGSVVWAWIPIFKISSNDWKYLKISFDNSVYGLSAWREVKLKDEKDWKTLTWKIISINQIQDIVTKKNYSEIQIYNENTQIWERLSVLLWKEEQEKNIIIPTNSIISKYGKPWVYSLQKGIVVFKIIKIKDSDEAFSAVEWVMIWDKIITEWKDNMVDWEKLD</sequence>
<dbReference type="PROSITE" id="PS51257">
    <property type="entry name" value="PROKAR_LIPOPROTEIN"/>
    <property type="match status" value="1"/>
</dbReference>
<accession>K2FWX3</accession>
<keyword evidence="1" id="KW-0175">Coiled coil</keyword>
<dbReference type="GO" id="GO:1990281">
    <property type="term" value="C:efflux pump complex"/>
    <property type="evidence" value="ECO:0007669"/>
    <property type="project" value="TreeGrafter"/>
</dbReference>
<dbReference type="AlphaFoldDB" id="K2FWX3"/>
<comment type="caution">
    <text evidence="2">The sequence shown here is derived from an EMBL/GenBank/DDBJ whole genome shotgun (WGS) entry which is preliminary data.</text>
</comment>
<dbReference type="GO" id="GO:0015562">
    <property type="term" value="F:efflux transmembrane transporter activity"/>
    <property type="evidence" value="ECO:0007669"/>
    <property type="project" value="TreeGrafter"/>
</dbReference>
<name>K2FWX3_9BACT</name>
<protein>
    <recommendedName>
        <fullName evidence="3">Efflux transporter, RND family, MFP subunit</fullName>
    </recommendedName>
</protein>
<dbReference type="EMBL" id="AMFJ01000824">
    <property type="protein sequence ID" value="EKE26382.1"/>
    <property type="molecule type" value="Genomic_DNA"/>
</dbReference>
<evidence type="ECO:0000256" key="1">
    <source>
        <dbReference type="SAM" id="Coils"/>
    </source>
</evidence>